<evidence type="ECO:0000256" key="3">
    <source>
        <dbReference type="ARBA" id="ARBA00009279"/>
    </source>
</evidence>
<evidence type="ECO:0000256" key="5">
    <source>
        <dbReference type="ARBA" id="ARBA00022475"/>
    </source>
</evidence>
<dbReference type="Proteomes" id="UP001046870">
    <property type="component" value="Chromosome 21"/>
</dbReference>
<evidence type="ECO:0000313" key="15">
    <source>
        <dbReference type="EMBL" id="KAG7457471.1"/>
    </source>
</evidence>
<keyword evidence="6" id="KW-0963">Cytoplasm</keyword>
<evidence type="ECO:0008006" key="17">
    <source>
        <dbReference type="Google" id="ProtNLM"/>
    </source>
</evidence>
<evidence type="ECO:0000256" key="7">
    <source>
        <dbReference type="ARBA" id="ARBA00022590"/>
    </source>
</evidence>
<comment type="subcellular location">
    <subcellularLocation>
        <location evidence="2">Cell membrane</location>
        <topology evidence="2">Multi-pass membrane protein</topology>
    </subcellularLocation>
    <subcellularLocation>
        <location evidence="1">Cytoplasm</location>
    </subcellularLocation>
</comment>
<name>A0A9D3T1Z9_MEGAT</name>
<keyword evidence="9" id="KW-0472">Membrane</keyword>
<dbReference type="GO" id="GO:0005737">
    <property type="term" value="C:cytoplasm"/>
    <property type="evidence" value="ECO:0007669"/>
    <property type="project" value="UniProtKB-SubCell"/>
</dbReference>
<evidence type="ECO:0000313" key="16">
    <source>
        <dbReference type="Proteomes" id="UP001046870"/>
    </source>
</evidence>
<dbReference type="Pfam" id="PF04598">
    <property type="entry name" value="Gasdermin"/>
    <property type="match status" value="1"/>
</dbReference>
<feature type="domain" description="Gasdermin pore forming" evidence="13">
    <location>
        <begin position="27"/>
        <end position="272"/>
    </location>
</feature>
<keyword evidence="5" id="KW-1003">Cell membrane</keyword>
<evidence type="ECO:0000259" key="13">
    <source>
        <dbReference type="Pfam" id="PF04598"/>
    </source>
</evidence>
<gene>
    <name evidence="15" type="ORF">MATL_G00227560</name>
</gene>
<feature type="region of interest" description="Disordered" evidence="12">
    <location>
        <begin position="528"/>
        <end position="547"/>
    </location>
</feature>
<dbReference type="Pfam" id="PF17708">
    <property type="entry name" value="Gasdermin_C"/>
    <property type="match status" value="1"/>
</dbReference>
<dbReference type="EMBL" id="JAFDVH010000021">
    <property type="protein sequence ID" value="KAG7457471.1"/>
    <property type="molecule type" value="Genomic_DNA"/>
</dbReference>
<keyword evidence="4" id="KW-1134">Transmembrane beta strand</keyword>
<keyword evidence="8" id="KW-0812">Transmembrane</keyword>
<reference evidence="15" key="1">
    <citation type="submission" date="2021-01" db="EMBL/GenBank/DDBJ databases">
        <authorList>
            <person name="Zahm M."/>
            <person name="Roques C."/>
            <person name="Cabau C."/>
            <person name="Klopp C."/>
            <person name="Donnadieu C."/>
            <person name="Jouanno E."/>
            <person name="Lampietro C."/>
            <person name="Louis A."/>
            <person name="Herpin A."/>
            <person name="Echchiki A."/>
            <person name="Berthelot C."/>
            <person name="Parey E."/>
            <person name="Roest-Crollius H."/>
            <person name="Braasch I."/>
            <person name="Postlethwait J."/>
            <person name="Bobe J."/>
            <person name="Montfort J."/>
            <person name="Bouchez O."/>
            <person name="Begum T."/>
            <person name="Mejri S."/>
            <person name="Adams A."/>
            <person name="Chen W.-J."/>
            <person name="Guiguen Y."/>
        </authorList>
    </citation>
    <scope>NUCLEOTIDE SEQUENCE</scope>
    <source>
        <strain evidence="15">YG-15Mar2019-1</strain>
        <tissue evidence="15">Brain</tissue>
    </source>
</reference>
<evidence type="ECO:0000256" key="2">
    <source>
        <dbReference type="ARBA" id="ARBA00004651"/>
    </source>
</evidence>
<comment type="similarity">
    <text evidence="3">Belongs to the gasdermin family.</text>
</comment>
<feature type="domain" description="Gasdermin PUB" evidence="14">
    <location>
        <begin position="312"/>
        <end position="481"/>
    </location>
</feature>
<evidence type="ECO:0000256" key="4">
    <source>
        <dbReference type="ARBA" id="ARBA00022452"/>
    </source>
</evidence>
<dbReference type="PANTHER" id="PTHR15207:SF3">
    <property type="entry name" value="DEAFNESS, AUTOSOMAL DOMINANT 5-RELATED"/>
    <property type="match status" value="1"/>
</dbReference>
<evidence type="ECO:0000256" key="6">
    <source>
        <dbReference type="ARBA" id="ARBA00022490"/>
    </source>
</evidence>
<evidence type="ECO:0000256" key="10">
    <source>
        <dbReference type="ARBA" id="ARBA00023139"/>
    </source>
</evidence>
<dbReference type="OrthoDB" id="8815334at2759"/>
<dbReference type="InterPro" id="IPR042377">
    <property type="entry name" value="GSDME"/>
</dbReference>
<keyword evidence="16" id="KW-1185">Reference proteome</keyword>
<organism evidence="15 16">
    <name type="scientific">Megalops atlanticus</name>
    <name type="common">Tarpon</name>
    <name type="synonym">Clupea gigantea</name>
    <dbReference type="NCBI Taxonomy" id="7932"/>
    <lineage>
        <taxon>Eukaryota</taxon>
        <taxon>Metazoa</taxon>
        <taxon>Chordata</taxon>
        <taxon>Craniata</taxon>
        <taxon>Vertebrata</taxon>
        <taxon>Euteleostomi</taxon>
        <taxon>Actinopterygii</taxon>
        <taxon>Neopterygii</taxon>
        <taxon>Teleostei</taxon>
        <taxon>Elopiformes</taxon>
        <taxon>Megalopidae</taxon>
        <taxon>Megalops</taxon>
    </lineage>
</organism>
<proteinExistence type="inferred from homology"/>
<feature type="compositionally biased region" description="Basic and acidic residues" evidence="12">
    <location>
        <begin position="528"/>
        <end position="538"/>
    </location>
</feature>
<sequence length="547" mass="59277">MSSFSDNFQLQSSAIGSIPLVCDLAAMFAKATGNFVRQIDPEGCLIPVTRLNNSDKLNLLSLVIKRNRPWFWQRPKYLPSDFTLSDVLAGDTPINPDVEESDFLRYEGTFRDTVSGKLEAGAGQVNLSLEGRGSSKLQSSFGNLKKQEADVQKLLQDCRDRVLNLEHRLLRQTRGRRRDVVAVLKERIVSTQPCSISQQVKELSSCGAMLGLLGPGPVQVSVQENGSVRMDSNISMEIPAGTVLAYSLIELEVKLSGQFELCLQPDTLGGFEVDGKTGSRPQNLPAVLSEMDTVDGMGSEEADPGRAPIIILQKDLQGLKVHFQQLADLPALTRSKLFLLLKEVLQDREVLTVLEGTLNEWLSGETPSMGQLEELSPAQRGVVRQLLDLLQLSGLKGAGQDQTDRAAISPLLTATHLLISAVEEMSDAALSLLVACCSPPVLKSLRDLVNGLMVNGESALADEGVCQRAEQLFSSSNVTLRKEMGRLQAETGCRPGLRPLVMCIAVHGLAALAVGGYSPQRAQGHAHLSESSHLHLQEEVSASVRSV</sequence>
<evidence type="ECO:0000256" key="11">
    <source>
        <dbReference type="ARBA" id="ARBA00023288"/>
    </source>
</evidence>
<evidence type="ECO:0000259" key="14">
    <source>
        <dbReference type="Pfam" id="PF17708"/>
    </source>
</evidence>
<dbReference type="InterPro" id="IPR041263">
    <property type="entry name" value="Gasdermin_PUB"/>
</dbReference>
<evidence type="ECO:0000256" key="1">
    <source>
        <dbReference type="ARBA" id="ARBA00004496"/>
    </source>
</evidence>
<dbReference type="AlphaFoldDB" id="A0A9D3T1Z9"/>
<dbReference type="GO" id="GO:0012501">
    <property type="term" value="P:programmed cell death"/>
    <property type="evidence" value="ECO:0007669"/>
    <property type="project" value="UniProtKB-KW"/>
</dbReference>
<dbReference type="PANTHER" id="PTHR15207">
    <property type="entry name" value="NONSYNDROMIC HEARING IMPAIRMENT PROTEIN"/>
    <property type="match status" value="1"/>
</dbReference>
<dbReference type="InterPro" id="IPR040460">
    <property type="entry name" value="Gasdermin_pore"/>
</dbReference>
<dbReference type="GO" id="GO:0005886">
    <property type="term" value="C:plasma membrane"/>
    <property type="evidence" value="ECO:0007669"/>
    <property type="project" value="UniProtKB-SubCell"/>
</dbReference>
<comment type="caution">
    <text evidence="15">The sequence shown here is derived from an EMBL/GenBank/DDBJ whole genome shotgun (WGS) entry which is preliminary data.</text>
</comment>
<keyword evidence="10" id="KW-0564">Palmitate</keyword>
<keyword evidence="7" id="KW-1210">Necrosis</keyword>
<evidence type="ECO:0000256" key="8">
    <source>
        <dbReference type="ARBA" id="ARBA00022692"/>
    </source>
</evidence>
<evidence type="ECO:0000256" key="12">
    <source>
        <dbReference type="SAM" id="MobiDB-lite"/>
    </source>
</evidence>
<keyword evidence="11" id="KW-0449">Lipoprotein</keyword>
<protein>
    <recommendedName>
        <fullName evidence="17">Non-syndromic hearing impairment protein 5</fullName>
    </recommendedName>
</protein>
<evidence type="ECO:0000256" key="9">
    <source>
        <dbReference type="ARBA" id="ARBA00023136"/>
    </source>
</evidence>
<accession>A0A9D3T1Z9</accession>